<evidence type="ECO:0000313" key="2">
    <source>
        <dbReference type="Proteomes" id="UP000887540"/>
    </source>
</evidence>
<keyword evidence="1" id="KW-0812">Transmembrane</keyword>
<keyword evidence="1" id="KW-1133">Transmembrane helix</keyword>
<protein>
    <submittedName>
        <fullName evidence="3">Uncharacterized protein</fullName>
    </submittedName>
</protein>
<sequence>MIGHFLERDKHLAPANKARMLFEETRSEQAQKARNTLRRRYALQEMVSNTSIQDPSGANSFLSGNMDFVILAIGCVFCVLFMVFLMLLFYLCCHRRSKSGKMSGFSGTTRTTISLIFADSLIHPGIPTPKRTAVAQHRPVKIFESLQSTEL</sequence>
<proteinExistence type="predicted"/>
<reference evidence="3" key="1">
    <citation type="submission" date="2022-11" db="UniProtKB">
        <authorList>
            <consortium name="WormBaseParasite"/>
        </authorList>
    </citation>
    <scope>IDENTIFICATION</scope>
</reference>
<organism evidence="2 3">
    <name type="scientific">Acrobeloides nanus</name>
    <dbReference type="NCBI Taxonomy" id="290746"/>
    <lineage>
        <taxon>Eukaryota</taxon>
        <taxon>Metazoa</taxon>
        <taxon>Ecdysozoa</taxon>
        <taxon>Nematoda</taxon>
        <taxon>Chromadorea</taxon>
        <taxon>Rhabditida</taxon>
        <taxon>Tylenchina</taxon>
        <taxon>Cephalobomorpha</taxon>
        <taxon>Cephaloboidea</taxon>
        <taxon>Cephalobidae</taxon>
        <taxon>Acrobeloides</taxon>
    </lineage>
</organism>
<keyword evidence="2" id="KW-1185">Reference proteome</keyword>
<feature type="transmembrane region" description="Helical" evidence="1">
    <location>
        <begin position="68"/>
        <end position="93"/>
    </location>
</feature>
<evidence type="ECO:0000313" key="3">
    <source>
        <dbReference type="WBParaSite" id="ACRNAN_scaffold5005.g25814.t1"/>
    </source>
</evidence>
<dbReference type="WBParaSite" id="ACRNAN_scaffold5005.g25814.t1">
    <property type="protein sequence ID" value="ACRNAN_scaffold5005.g25814.t1"/>
    <property type="gene ID" value="ACRNAN_scaffold5005.g25814"/>
</dbReference>
<keyword evidence="1" id="KW-0472">Membrane</keyword>
<evidence type="ECO:0000256" key="1">
    <source>
        <dbReference type="SAM" id="Phobius"/>
    </source>
</evidence>
<name>A0A914DZU5_9BILA</name>
<accession>A0A914DZU5</accession>
<dbReference type="AlphaFoldDB" id="A0A914DZU5"/>
<dbReference type="Proteomes" id="UP000887540">
    <property type="component" value="Unplaced"/>
</dbReference>